<evidence type="ECO:0000313" key="1">
    <source>
        <dbReference type="EMBL" id="GJT17322.1"/>
    </source>
</evidence>
<keyword evidence="2" id="KW-1185">Reference proteome</keyword>
<evidence type="ECO:0000313" key="2">
    <source>
        <dbReference type="Proteomes" id="UP001151760"/>
    </source>
</evidence>
<proteinExistence type="predicted"/>
<name>A0ABQ5BU19_9ASTR</name>
<comment type="caution">
    <text evidence="1">The sequence shown here is derived from an EMBL/GenBank/DDBJ whole genome shotgun (WGS) entry which is preliminary data.</text>
</comment>
<dbReference type="EMBL" id="BQNB010013547">
    <property type="protein sequence ID" value="GJT17322.1"/>
    <property type="molecule type" value="Genomic_DNA"/>
</dbReference>
<sequence length="90" mass="9895">IERPSTTVKGVLFRCVTDVSRDKSSGRTCASMFGKGKRKLPLVALLMQPRNFPVNRYFNNSCGRSRAPGGCISDFGCQCIIPCAIRHVTD</sequence>
<feature type="non-terminal residue" evidence="1">
    <location>
        <position position="1"/>
    </location>
</feature>
<gene>
    <name evidence="1" type="ORF">Tco_0876028</name>
</gene>
<protein>
    <submittedName>
        <fullName evidence="1">Uncharacterized protein</fullName>
    </submittedName>
</protein>
<reference evidence="1" key="2">
    <citation type="submission" date="2022-01" db="EMBL/GenBank/DDBJ databases">
        <authorList>
            <person name="Yamashiro T."/>
            <person name="Shiraishi A."/>
            <person name="Satake H."/>
            <person name="Nakayama K."/>
        </authorList>
    </citation>
    <scope>NUCLEOTIDE SEQUENCE</scope>
</reference>
<organism evidence="1 2">
    <name type="scientific">Tanacetum coccineum</name>
    <dbReference type="NCBI Taxonomy" id="301880"/>
    <lineage>
        <taxon>Eukaryota</taxon>
        <taxon>Viridiplantae</taxon>
        <taxon>Streptophyta</taxon>
        <taxon>Embryophyta</taxon>
        <taxon>Tracheophyta</taxon>
        <taxon>Spermatophyta</taxon>
        <taxon>Magnoliopsida</taxon>
        <taxon>eudicotyledons</taxon>
        <taxon>Gunneridae</taxon>
        <taxon>Pentapetalae</taxon>
        <taxon>asterids</taxon>
        <taxon>campanulids</taxon>
        <taxon>Asterales</taxon>
        <taxon>Asteraceae</taxon>
        <taxon>Asteroideae</taxon>
        <taxon>Anthemideae</taxon>
        <taxon>Anthemidinae</taxon>
        <taxon>Tanacetum</taxon>
    </lineage>
</organism>
<accession>A0ABQ5BU19</accession>
<dbReference type="Proteomes" id="UP001151760">
    <property type="component" value="Unassembled WGS sequence"/>
</dbReference>
<reference evidence="1" key="1">
    <citation type="journal article" date="2022" name="Int. J. Mol. Sci.">
        <title>Draft Genome of Tanacetum Coccineum: Genomic Comparison of Closely Related Tanacetum-Family Plants.</title>
        <authorList>
            <person name="Yamashiro T."/>
            <person name="Shiraishi A."/>
            <person name="Nakayama K."/>
            <person name="Satake H."/>
        </authorList>
    </citation>
    <scope>NUCLEOTIDE SEQUENCE</scope>
</reference>